<dbReference type="Proteomes" id="UP000321484">
    <property type="component" value="Unassembled WGS sequence"/>
</dbReference>
<keyword evidence="2" id="KW-1133">Transmembrane helix</keyword>
<evidence type="ECO:0000313" key="5">
    <source>
        <dbReference type="Proteomes" id="UP000321484"/>
    </source>
</evidence>
<dbReference type="InterPro" id="IPR000160">
    <property type="entry name" value="GGDEF_dom"/>
</dbReference>
<keyword evidence="2" id="KW-0812">Transmembrane</keyword>
<sequence length="388" mass="42317">MDRIPVLGHRRGGDVGVLARRVVALGILPCLPVVAISWFREAATDVWVAVGYPLLFVYLLLFSWVLLRRPRLATVFALTTLVGLELWWLLIIWGRSAEAPDAAAAWGALYPTPLLGVVVCLIVGFLFQRTRVAFGHGLAYAVVATTVLALALQRRPGGGDYVYEAVRFGYYCAVFLGLVVVLSVAKERMVWAVDHASRANATADAMRGMAYRDELTGAANRRRLLEELAHQAERTDPGSPVSVVFFDLDHFKRVNDTHGHDVGDRVLRVVADVAARTVRDGDLVARLGGEEFVIVAPGIGQEDAVGLAERLRRALPDEVAAAVGIRTTASFGVTVLRPGDDAIDVLRRADARMYAAKRGGRDRVEWVSPARHEDDARLPGSADARRNA</sequence>
<accession>A0A511YYA5</accession>
<dbReference type="InterPro" id="IPR043128">
    <property type="entry name" value="Rev_trsase/Diguanyl_cyclase"/>
</dbReference>
<dbReference type="InterPro" id="IPR029787">
    <property type="entry name" value="Nucleotide_cyclase"/>
</dbReference>
<evidence type="ECO:0000256" key="1">
    <source>
        <dbReference type="SAM" id="MobiDB-lite"/>
    </source>
</evidence>
<evidence type="ECO:0000259" key="3">
    <source>
        <dbReference type="PROSITE" id="PS50887"/>
    </source>
</evidence>
<dbReference type="Pfam" id="PF00990">
    <property type="entry name" value="GGDEF"/>
    <property type="match status" value="1"/>
</dbReference>
<dbReference type="EMBL" id="BJYK01000005">
    <property type="protein sequence ID" value="GEN80184.1"/>
    <property type="molecule type" value="Genomic_DNA"/>
</dbReference>
<dbReference type="InterPro" id="IPR050469">
    <property type="entry name" value="Diguanylate_Cyclase"/>
</dbReference>
<name>A0A511YYA5_9CELL</name>
<organism evidence="4 5">
    <name type="scientific">Actinotalea fermentans</name>
    <dbReference type="NCBI Taxonomy" id="43671"/>
    <lineage>
        <taxon>Bacteria</taxon>
        <taxon>Bacillati</taxon>
        <taxon>Actinomycetota</taxon>
        <taxon>Actinomycetes</taxon>
        <taxon>Micrococcales</taxon>
        <taxon>Cellulomonadaceae</taxon>
        <taxon>Actinotalea</taxon>
    </lineage>
</organism>
<feature type="transmembrane region" description="Helical" evidence="2">
    <location>
        <begin position="46"/>
        <end position="67"/>
    </location>
</feature>
<dbReference type="PANTHER" id="PTHR45138:SF9">
    <property type="entry name" value="DIGUANYLATE CYCLASE DGCM-RELATED"/>
    <property type="match status" value="1"/>
</dbReference>
<dbReference type="GO" id="GO:0052621">
    <property type="term" value="F:diguanylate cyclase activity"/>
    <property type="evidence" value="ECO:0007669"/>
    <property type="project" value="TreeGrafter"/>
</dbReference>
<evidence type="ECO:0000313" key="4">
    <source>
        <dbReference type="EMBL" id="GEN80184.1"/>
    </source>
</evidence>
<feature type="transmembrane region" description="Helical" evidence="2">
    <location>
        <begin position="21"/>
        <end position="40"/>
    </location>
</feature>
<proteinExistence type="predicted"/>
<dbReference type="SMART" id="SM00267">
    <property type="entry name" value="GGDEF"/>
    <property type="match status" value="1"/>
</dbReference>
<feature type="transmembrane region" description="Helical" evidence="2">
    <location>
        <begin position="134"/>
        <end position="153"/>
    </location>
</feature>
<dbReference type="CDD" id="cd01949">
    <property type="entry name" value="GGDEF"/>
    <property type="match status" value="1"/>
</dbReference>
<protein>
    <recommendedName>
        <fullName evidence="3">GGDEF domain-containing protein</fullName>
    </recommendedName>
</protein>
<dbReference type="RefSeq" id="WP_052114143.1">
    <property type="nucleotide sequence ID" value="NZ_BJYK01000005.1"/>
</dbReference>
<dbReference type="Gene3D" id="3.30.70.270">
    <property type="match status" value="1"/>
</dbReference>
<dbReference type="PANTHER" id="PTHR45138">
    <property type="entry name" value="REGULATORY COMPONENTS OF SENSORY TRANSDUCTION SYSTEM"/>
    <property type="match status" value="1"/>
</dbReference>
<dbReference type="AlphaFoldDB" id="A0A511YYA5"/>
<feature type="transmembrane region" description="Helical" evidence="2">
    <location>
        <begin position="105"/>
        <end position="127"/>
    </location>
</feature>
<evidence type="ECO:0000256" key="2">
    <source>
        <dbReference type="SAM" id="Phobius"/>
    </source>
</evidence>
<keyword evidence="5" id="KW-1185">Reference proteome</keyword>
<feature type="domain" description="GGDEF" evidence="3">
    <location>
        <begin position="239"/>
        <end position="369"/>
    </location>
</feature>
<keyword evidence="2" id="KW-0472">Membrane</keyword>
<feature type="transmembrane region" description="Helical" evidence="2">
    <location>
        <begin position="74"/>
        <end position="93"/>
    </location>
</feature>
<dbReference type="SUPFAM" id="SSF55073">
    <property type="entry name" value="Nucleotide cyclase"/>
    <property type="match status" value="1"/>
</dbReference>
<reference evidence="4 5" key="1">
    <citation type="submission" date="2019-07" db="EMBL/GenBank/DDBJ databases">
        <title>Whole genome shotgun sequence of Actinotalea fermentans NBRC 105374.</title>
        <authorList>
            <person name="Hosoyama A."/>
            <person name="Uohara A."/>
            <person name="Ohji S."/>
            <person name="Ichikawa N."/>
        </authorList>
    </citation>
    <scope>NUCLEOTIDE SEQUENCE [LARGE SCALE GENOMIC DNA]</scope>
    <source>
        <strain evidence="4 5">NBRC 105374</strain>
    </source>
</reference>
<dbReference type="OrthoDB" id="23692at2"/>
<feature type="transmembrane region" description="Helical" evidence="2">
    <location>
        <begin position="168"/>
        <end position="185"/>
    </location>
</feature>
<dbReference type="FunFam" id="3.30.70.270:FF:000001">
    <property type="entry name" value="Diguanylate cyclase domain protein"/>
    <property type="match status" value="1"/>
</dbReference>
<gene>
    <name evidence="4" type="ORF">AFE02nite_19180</name>
</gene>
<dbReference type="NCBIfam" id="TIGR00254">
    <property type="entry name" value="GGDEF"/>
    <property type="match status" value="1"/>
</dbReference>
<comment type="caution">
    <text evidence="4">The sequence shown here is derived from an EMBL/GenBank/DDBJ whole genome shotgun (WGS) entry which is preliminary data.</text>
</comment>
<dbReference type="PROSITE" id="PS50887">
    <property type="entry name" value="GGDEF"/>
    <property type="match status" value="1"/>
</dbReference>
<feature type="region of interest" description="Disordered" evidence="1">
    <location>
        <begin position="364"/>
        <end position="388"/>
    </location>
</feature>